<sequence>MSLYRSTPENEKKDQFLDQSLTVSTGVIDAYIIECFDGVAMLLPQNIVLSAIDCETVESYVTWHEDQLPVYAVNDPQIQQGIALIIEGEGIAQRFAIMCTSMPRTVRLRISELTDDHRENTNPFVYQYVVFENRLFYIPDLNEIFNSLQKKESI</sequence>
<dbReference type="EMBL" id="OOGT01000155">
    <property type="protein sequence ID" value="SPL71624.1"/>
    <property type="molecule type" value="Genomic_DNA"/>
</dbReference>
<gene>
    <name evidence="1" type="ORF">KPC_2802</name>
</gene>
<reference evidence="2" key="1">
    <citation type="submission" date="2018-03" db="EMBL/GenBank/DDBJ databases">
        <authorList>
            <person name="Blom J."/>
        </authorList>
    </citation>
    <scope>NUCLEOTIDE SEQUENCE [LARGE SCALE GENOMIC DNA]</scope>
    <source>
        <strain evidence="2">KPC-SM-21</strain>
    </source>
</reference>
<accession>A0A2U3N1V6</accession>
<proteinExistence type="predicted"/>
<keyword evidence="2" id="KW-1185">Reference proteome</keyword>
<dbReference type="OrthoDB" id="6703403at2"/>
<dbReference type="RefSeq" id="WP_121975041.1">
    <property type="nucleotide sequence ID" value="NZ_OOGT01000155.1"/>
</dbReference>
<protein>
    <recommendedName>
        <fullName evidence="3">CheW-like domain-containing protein</fullName>
    </recommendedName>
</protein>
<evidence type="ECO:0008006" key="3">
    <source>
        <dbReference type="Google" id="ProtNLM"/>
    </source>
</evidence>
<evidence type="ECO:0000313" key="1">
    <source>
        <dbReference type="EMBL" id="SPL71624.1"/>
    </source>
</evidence>
<name>A0A2U3N1V6_9GAMM</name>
<organism evidence="1 2">
    <name type="scientific">Acinetobacter stercoris</name>
    <dbReference type="NCBI Taxonomy" id="2126983"/>
    <lineage>
        <taxon>Bacteria</taxon>
        <taxon>Pseudomonadati</taxon>
        <taxon>Pseudomonadota</taxon>
        <taxon>Gammaproteobacteria</taxon>
        <taxon>Moraxellales</taxon>
        <taxon>Moraxellaceae</taxon>
        <taxon>Acinetobacter</taxon>
    </lineage>
</organism>
<dbReference type="InParanoid" id="A0A2U3N1V6"/>
<dbReference type="Proteomes" id="UP000245974">
    <property type="component" value="Unassembled WGS sequence"/>
</dbReference>
<evidence type="ECO:0000313" key="2">
    <source>
        <dbReference type="Proteomes" id="UP000245974"/>
    </source>
</evidence>
<dbReference type="AlphaFoldDB" id="A0A2U3N1V6"/>